<proteinExistence type="inferred from homology"/>
<keyword evidence="3" id="KW-1185">Reference proteome</keyword>
<dbReference type="InterPro" id="IPR036928">
    <property type="entry name" value="AS_sf"/>
</dbReference>
<evidence type="ECO:0000256" key="1">
    <source>
        <dbReference type="ARBA" id="ARBA00009199"/>
    </source>
</evidence>
<evidence type="ECO:0000313" key="3">
    <source>
        <dbReference type="Proteomes" id="UP000019377"/>
    </source>
</evidence>
<name>V5EQQ0_KALBG</name>
<dbReference type="RefSeq" id="XP_016292464.1">
    <property type="nucleotide sequence ID" value="XM_016436978.1"/>
</dbReference>
<gene>
    <name evidence="2" type="ORF">PSEUBRA_SCAF2g02581</name>
</gene>
<organism evidence="2 3">
    <name type="scientific">Kalmanozyma brasiliensis (strain GHG001)</name>
    <name type="common">Yeast</name>
    <name type="synonym">Pseudozyma brasiliensis</name>
    <dbReference type="NCBI Taxonomy" id="1365824"/>
    <lineage>
        <taxon>Eukaryota</taxon>
        <taxon>Fungi</taxon>
        <taxon>Dikarya</taxon>
        <taxon>Basidiomycota</taxon>
        <taxon>Ustilaginomycotina</taxon>
        <taxon>Ustilaginomycetes</taxon>
        <taxon>Ustilaginales</taxon>
        <taxon>Ustilaginaceae</taxon>
        <taxon>Kalmanozyma</taxon>
    </lineage>
</organism>
<dbReference type="AlphaFoldDB" id="V5EQQ0"/>
<dbReference type="EMBL" id="KI545862">
    <property type="protein sequence ID" value="EST07475.1"/>
    <property type="molecule type" value="Genomic_DNA"/>
</dbReference>
<dbReference type="PANTHER" id="PTHR46072:SF2">
    <property type="entry name" value="AMIDASE (EUROFUNG)"/>
    <property type="match status" value="1"/>
</dbReference>
<comment type="similarity">
    <text evidence="1">Belongs to the amidase family.</text>
</comment>
<evidence type="ECO:0000313" key="2">
    <source>
        <dbReference type="EMBL" id="EST07475.1"/>
    </source>
</evidence>
<dbReference type="Proteomes" id="UP000019377">
    <property type="component" value="Unassembled WGS sequence"/>
</dbReference>
<sequence>MSFNETACALENLQLKAGSVEPAEASDGKLCFAIEWDDSIVHPHPPIARELREVKERPLTAGRNAIDWVPNDRPRCCDIIGRVNSADCGEEIKRSCDKGGESVILSLVADGNEPKHLSTFNSRLGS</sequence>
<protein>
    <submittedName>
        <fullName evidence="2">Uncharacterized protein</fullName>
    </submittedName>
</protein>
<dbReference type="GeneID" id="27419650"/>
<dbReference type="STRING" id="1365824.V5EQQ0"/>
<dbReference type="eggNOG" id="KOG1212">
    <property type="taxonomic scope" value="Eukaryota"/>
</dbReference>
<dbReference type="OrthoDB" id="6428749at2759"/>
<dbReference type="PANTHER" id="PTHR46072">
    <property type="entry name" value="AMIDASE-RELATED-RELATED"/>
    <property type="match status" value="1"/>
</dbReference>
<dbReference type="HOGENOM" id="CLU_1982509_0_0_1"/>
<dbReference type="Gene3D" id="3.90.1300.10">
    <property type="entry name" value="Amidase signature (AS) domain"/>
    <property type="match status" value="1"/>
</dbReference>
<reference evidence="3" key="1">
    <citation type="journal article" date="2013" name="Genome Announc.">
        <title>Draft genome sequence of Pseudozyma brasiliensis sp. nov. strain GHG001, a high producer of endo-1,4-xylanase isolated from an insect pest of sugarcane.</title>
        <authorList>
            <person name="Oliveira J.V.D.C."/>
            <person name="dos Santos R.A.C."/>
            <person name="Borges T.A."/>
            <person name="Riano-Pachon D.M."/>
            <person name="Goldman G.H."/>
        </authorList>
    </citation>
    <scope>NUCLEOTIDE SEQUENCE [LARGE SCALE GENOMIC DNA]</scope>
    <source>
        <strain evidence="3">GHG001</strain>
    </source>
</reference>
<accession>V5EQQ0</accession>